<evidence type="ECO:0000256" key="4">
    <source>
        <dbReference type="ARBA" id="ARBA00023163"/>
    </source>
</evidence>
<keyword evidence="4" id="KW-0804">Transcription</keyword>
<dbReference type="CDD" id="cd08411">
    <property type="entry name" value="PBP2_OxyR"/>
    <property type="match status" value="1"/>
</dbReference>
<dbReference type="PRINTS" id="PR00039">
    <property type="entry name" value="HTHLYSR"/>
</dbReference>
<dbReference type="PANTHER" id="PTHR30346">
    <property type="entry name" value="TRANSCRIPTIONAL DUAL REGULATOR HCAR-RELATED"/>
    <property type="match status" value="1"/>
</dbReference>
<dbReference type="AlphaFoldDB" id="A0A432MFZ2"/>
<comment type="similarity">
    <text evidence="1">Belongs to the LysR transcriptional regulatory family.</text>
</comment>
<keyword evidence="3" id="KW-0238">DNA-binding</keyword>
<dbReference type="InterPro" id="IPR036390">
    <property type="entry name" value="WH_DNA-bd_sf"/>
</dbReference>
<proteinExistence type="inferred from homology"/>
<feature type="domain" description="HTH lysR-type" evidence="5">
    <location>
        <begin position="1"/>
        <end position="58"/>
    </location>
</feature>
<dbReference type="PANTHER" id="PTHR30346:SF0">
    <property type="entry name" value="HCA OPERON TRANSCRIPTIONAL ACTIVATOR HCAR"/>
    <property type="match status" value="1"/>
</dbReference>
<evidence type="ECO:0000256" key="2">
    <source>
        <dbReference type="ARBA" id="ARBA00023015"/>
    </source>
</evidence>
<name>A0A432MFZ2_9BACT</name>
<keyword evidence="7" id="KW-1185">Reference proteome</keyword>
<dbReference type="PROSITE" id="PS50931">
    <property type="entry name" value="HTH_LYSR"/>
    <property type="match status" value="1"/>
</dbReference>
<sequence>MDLTQLRSFLKIAELGSFTKAAEEIGVSQPALSQQVARLEAELGRPVFDRSGRAVRLTEAGRLLRERASRIVALADDARRELLDDGRAGLVVVAAIPTIAPFLLPPVLRAYRGEYPGASVRVDEEVTGSLLRRCRRGELDVGVLALPADAPPGLAVEPLFDEELVLALPVGHPLAERDAVPLEAVRGEPFVLLGEGHCLSDQIRSFCQQRAVPPVATGRAGQLATVQELVALGHGISFVPEMARRVDASPHRVYRPLLGDRPRRTIAACWNPDRYQTRLARAFLEVLRSYRPDVPS</sequence>
<evidence type="ECO:0000256" key="3">
    <source>
        <dbReference type="ARBA" id="ARBA00023125"/>
    </source>
</evidence>
<gene>
    <name evidence="6" type="ORF">TsocGM_18855</name>
</gene>
<keyword evidence="2" id="KW-0805">Transcription regulation</keyword>
<organism evidence="6 7">
    <name type="scientific">Tautonia sociabilis</name>
    <dbReference type="NCBI Taxonomy" id="2080755"/>
    <lineage>
        <taxon>Bacteria</taxon>
        <taxon>Pseudomonadati</taxon>
        <taxon>Planctomycetota</taxon>
        <taxon>Planctomycetia</taxon>
        <taxon>Isosphaerales</taxon>
        <taxon>Isosphaeraceae</taxon>
        <taxon>Tautonia</taxon>
    </lineage>
</organism>
<dbReference type="Proteomes" id="UP000280296">
    <property type="component" value="Unassembled WGS sequence"/>
</dbReference>
<dbReference type="GO" id="GO:0003677">
    <property type="term" value="F:DNA binding"/>
    <property type="evidence" value="ECO:0007669"/>
    <property type="project" value="UniProtKB-KW"/>
</dbReference>
<dbReference type="OrthoDB" id="9803735at2"/>
<dbReference type="Pfam" id="PF00126">
    <property type="entry name" value="HTH_1"/>
    <property type="match status" value="1"/>
</dbReference>
<evidence type="ECO:0000256" key="1">
    <source>
        <dbReference type="ARBA" id="ARBA00009437"/>
    </source>
</evidence>
<comment type="caution">
    <text evidence="6">The sequence shown here is derived from an EMBL/GenBank/DDBJ whole genome shotgun (WGS) entry which is preliminary data.</text>
</comment>
<reference evidence="6 7" key="1">
    <citation type="submission" date="2018-12" db="EMBL/GenBank/DDBJ databases">
        <authorList>
            <person name="Toschakov S.V."/>
        </authorList>
    </citation>
    <scope>NUCLEOTIDE SEQUENCE [LARGE SCALE GENOMIC DNA]</scope>
    <source>
        <strain evidence="6 7">GM2012</strain>
    </source>
</reference>
<dbReference type="InterPro" id="IPR000847">
    <property type="entry name" value="LysR_HTH_N"/>
</dbReference>
<dbReference type="SUPFAM" id="SSF53850">
    <property type="entry name" value="Periplasmic binding protein-like II"/>
    <property type="match status" value="1"/>
</dbReference>
<dbReference type="RefSeq" id="WP_126727016.1">
    <property type="nucleotide sequence ID" value="NZ_RYZH01000041.1"/>
</dbReference>
<protein>
    <submittedName>
        <fullName evidence="6">Hydrogen peroxide-inducible genes activator</fullName>
    </submittedName>
</protein>
<evidence type="ECO:0000313" key="7">
    <source>
        <dbReference type="Proteomes" id="UP000280296"/>
    </source>
</evidence>
<reference evidence="6 7" key="2">
    <citation type="submission" date="2019-01" db="EMBL/GenBank/DDBJ databases">
        <title>Tautonia sociabilis, a novel thermotolerant planctomycete of Isosphaeraceae family, isolated from a 4000 m deep subterranean habitat.</title>
        <authorList>
            <person name="Kovaleva O.L."/>
            <person name="Elcheninov A.G."/>
            <person name="Van Heerden E."/>
            <person name="Toshchakov S.V."/>
            <person name="Novikov A."/>
            <person name="Bonch-Osmolovskaya E.A."/>
            <person name="Kublanov I.V."/>
        </authorList>
    </citation>
    <scope>NUCLEOTIDE SEQUENCE [LARGE SCALE GENOMIC DNA]</scope>
    <source>
        <strain evidence="6 7">GM2012</strain>
    </source>
</reference>
<dbReference type="Pfam" id="PF03466">
    <property type="entry name" value="LysR_substrate"/>
    <property type="match status" value="1"/>
</dbReference>
<dbReference type="FunFam" id="1.10.10.10:FF:000001">
    <property type="entry name" value="LysR family transcriptional regulator"/>
    <property type="match status" value="1"/>
</dbReference>
<dbReference type="Gene3D" id="3.40.190.10">
    <property type="entry name" value="Periplasmic binding protein-like II"/>
    <property type="match status" value="2"/>
</dbReference>
<dbReference type="InterPro" id="IPR036388">
    <property type="entry name" value="WH-like_DNA-bd_sf"/>
</dbReference>
<evidence type="ECO:0000259" key="5">
    <source>
        <dbReference type="PROSITE" id="PS50931"/>
    </source>
</evidence>
<dbReference type="InterPro" id="IPR005119">
    <property type="entry name" value="LysR_subst-bd"/>
</dbReference>
<dbReference type="SUPFAM" id="SSF46785">
    <property type="entry name" value="Winged helix' DNA-binding domain"/>
    <property type="match status" value="1"/>
</dbReference>
<dbReference type="GO" id="GO:0032993">
    <property type="term" value="C:protein-DNA complex"/>
    <property type="evidence" value="ECO:0007669"/>
    <property type="project" value="TreeGrafter"/>
</dbReference>
<dbReference type="GO" id="GO:0003700">
    <property type="term" value="F:DNA-binding transcription factor activity"/>
    <property type="evidence" value="ECO:0007669"/>
    <property type="project" value="InterPro"/>
</dbReference>
<evidence type="ECO:0000313" key="6">
    <source>
        <dbReference type="EMBL" id="RUL85271.1"/>
    </source>
</evidence>
<accession>A0A432MFZ2</accession>
<dbReference type="Gene3D" id="1.10.10.10">
    <property type="entry name" value="Winged helix-like DNA-binding domain superfamily/Winged helix DNA-binding domain"/>
    <property type="match status" value="1"/>
</dbReference>
<dbReference type="EMBL" id="RYZH01000041">
    <property type="protein sequence ID" value="RUL85271.1"/>
    <property type="molecule type" value="Genomic_DNA"/>
</dbReference>